<gene>
    <name evidence="2" type="ORF">HHK36_031003</name>
</gene>
<evidence type="ECO:0000313" key="2">
    <source>
        <dbReference type="EMBL" id="KAF8377621.1"/>
    </source>
</evidence>
<reference evidence="2 3" key="1">
    <citation type="submission" date="2020-04" db="EMBL/GenBank/DDBJ databases">
        <title>Plant Genome Project.</title>
        <authorList>
            <person name="Zhang R.-G."/>
        </authorList>
    </citation>
    <scope>NUCLEOTIDE SEQUENCE [LARGE SCALE GENOMIC DNA]</scope>
    <source>
        <strain evidence="2">YNK0</strain>
        <tissue evidence="2">Leaf</tissue>
    </source>
</reference>
<evidence type="ECO:0008006" key="4">
    <source>
        <dbReference type="Google" id="ProtNLM"/>
    </source>
</evidence>
<dbReference type="OrthoDB" id="1721415at2759"/>
<dbReference type="Gene3D" id="2.60.120.620">
    <property type="entry name" value="q2cbj1_9rhob like domain"/>
    <property type="match status" value="1"/>
</dbReference>
<feature type="transmembrane region" description="Helical" evidence="1">
    <location>
        <begin position="15"/>
        <end position="38"/>
    </location>
</feature>
<dbReference type="Proteomes" id="UP000655225">
    <property type="component" value="Unassembled WGS sequence"/>
</dbReference>
<protein>
    <recommendedName>
        <fullName evidence="4">Prolyl 4-hydroxylase 9</fullName>
    </recommendedName>
</protein>
<organism evidence="2 3">
    <name type="scientific">Tetracentron sinense</name>
    <name type="common">Spur-leaf</name>
    <dbReference type="NCBI Taxonomy" id="13715"/>
    <lineage>
        <taxon>Eukaryota</taxon>
        <taxon>Viridiplantae</taxon>
        <taxon>Streptophyta</taxon>
        <taxon>Embryophyta</taxon>
        <taxon>Tracheophyta</taxon>
        <taxon>Spermatophyta</taxon>
        <taxon>Magnoliopsida</taxon>
        <taxon>Trochodendrales</taxon>
        <taxon>Trochodendraceae</taxon>
        <taxon>Tetracentron</taxon>
    </lineage>
</organism>
<dbReference type="EMBL" id="JABCRI010000024">
    <property type="protein sequence ID" value="KAF8377621.1"/>
    <property type="molecule type" value="Genomic_DNA"/>
</dbReference>
<evidence type="ECO:0000313" key="3">
    <source>
        <dbReference type="Proteomes" id="UP000655225"/>
    </source>
</evidence>
<comment type="caution">
    <text evidence="2">The sequence shown here is derived from an EMBL/GenBank/DDBJ whole genome shotgun (WGS) entry which is preliminary data.</text>
</comment>
<dbReference type="AlphaFoldDB" id="A0A835D182"/>
<keyword evidence="1" id="KW-1133">Transmembrane helix</keyword>
<keyword evidence="1" id="KW-0472">Membrane</keyword>
<keyword evidence="3" id="KW-1185">Reference proteome</keyword>
<name>A0A835D182_TETSI</name>
<sequence>MKGKGKGSWGLGTKLGFPAVFLSCSVFFLAGFFGSELLSQDISGIRPRPRLLELVDEEKYESMSHGETGESSIASIPFQVLSWKPRALYFPEFATVDQCKSIIKKAKLNLRPSTLALRKGETAENTKGIRTRYLLSTRVFVIANKIFFSLK</sequence>
<evidence type="ECO:0000256" key="1">
    <source>
        <dbReference type="SAM" id="Phobius"/>
    </source>
</evidence>
<proteinExistence type="predicted"/>
<dbReference type="OMA" id="MSHGETG"/>
<keyword evidence="1" id="KW-0812">Transmembrane</keyword>
<accession>A0A835D182</accession>